<feature type="region of interest" description="Disordered" evidence="1">
    <location>
        <begin position="21"/>
        <end position="52"/>
    </location>
</feature>
<protein>
    <submittedName>
        <fullName evidence="2">Uncharacterized protein</fullName>
    </submittedName>
</protein>
<gene>
    <name evidence="2" type="ORF">VFPFJ_05708</name>
</gene>
<reference evidence="2 3" key="1">
    <citation type="submission" date="2016-02" db="EMBL/GenBank/DDBJ databases">
        <title>Biosynthesis of antibiotic leucinostatins and their inhibition on Phytophthora in bio-control Purpureocillium lilacinum.</title>
        <authorList>
            <person name="Wang G."/>
            <person name="Liu Z."/>
            <person name="Lin R."/>
            <person name="Li E."/>
            <person name="Mao Z."/>
            <person name="Ling J."/>
            <person name="Yin W."/>
            <person name="Xie B."/>
        </authorList>
    </citation>
    <scope>NUCLEOTIDE SEQUENCE [LARGE SCALE GENOMIC DNA]</scope>
    <source>
        <strain evidence="2">PLFJ-1</strain>
    </source>
</reference>
<proteinExistence type="predicted"/>
<comment type="caution">
    <text evidence="2">The sequence shown here is derived from an EMBL/GenBank/DDBJ whole genome shotgun (WGS) entry which is preliminary data.</text>
</comment>
<dbReference type="AlphaFoldDB" id="A0A179HIL2"/>
<sequence>MWPGIQVKVYYKAQRLQGPRRNGAKAEVRQGFSSPLTDGTKTWPGAEKEEGEEGEEGRDCCFCVGLCASFNAARLLFHGVIVTQWISCHTGFQPQLLLNSETSRRGRSLPVPCPRLSSRKRSNWGNQGRCTFNVSCGTKYSMLNAFVQR</sequence>
<accession>A0A179HIL2</accession>
<dbReference type="EMBL" id="LSBI01000005">
    <property type="protein sequence ID" value="OAQ89299.1"/>
    <property type="molecule type" value="Genomic_DNA"/>
</dbReference>
<name>A0A179HIL2_PURLI</name>
<evidence type="ECO:0000313" key="3">
    <source>
        <dbReference type="Proteomes" id="UP000078340"/>
    </source>
</evidence>
<evidence type="ECO:0000256" key="1">
    <source>
        <dbReference type="SAM" id="MobiDB-lite"/>
    </source>
</evidence>
<organism evidence="2 3">
    <name type="scientific">Purpureocillium lilacinum</name>
    <name type="common">Paecilomyces lilacinus</name>
    <dbReference type="NCBI Taxonomy" id="33203"/>
    <lineage>
        <taxon>Eukaryota</taxon>
        <taxon>Fungi</taxon>
        <taxon>Dikarya</taxon>
        <taxon>Ascomycota</taxon>
        <taxon>Pezizomycotina</taxon>
        <taxon>Sordariomycetes</taxon>
        <taxon>Hypocreomycetidae</taxon>
        <taxon>Hypocreales</taxon>
        <taxon>Ophiocordycipitaceae</taxon>
        <taxon>Purpureocillium</taxon>
    </lineage>
</organism>
<feature type="compositionally biased region" description="Polar residues" evidence="1">
    <location>
        <begin position="31"/>
        <end position="40"/>
    </location>
</feature>
<dbReference type="Proteomes" id="UP000078340">
    <property type="component" value="Unassembled WGS sequence"/>
</dbReference>
<evidence type="ECO:0000313" key="2">
    <source>
        <dbReference type="EMBL" id="OAQ89299.1"/>
    </source>
</evidence>